<evidence type="ECO:0000256" key="5">
    <source>
        <dbReference type="ARBA" id="ARBA00023136"/>
    </source>
</evidence>
<dbReference type="InterPro" id="IPR003439">
    <property type="entry name" value="ABC_transporter-like_ATP-bd"/>
</dbReference>
<dbReference type="Pfam" id="PF00005">
    <property type="entry name" value="ABC_tran"/>
    <property type="match status" value="1"/>
</dbReference>
<comment type="subcellular location">
    <subcellularLocation>
        <location evidence="1">Cell membrane</location>
        <topology evidence="1">Peripheral membrane protein</topology>
    </subcellularLocation>
</comment>
<gene>
    <name evidence="7" type="ORF">LCGC14_3146250</name>
</gene>
<comment type="caution">
    <text evidence="7">The sequence shown here is derived from an EMBL/GenBank/DDBJ whole genome shotgun (WGS) entry which is preliminary data.</text>
</comment>
<dbReference type="GO" id="GO:0016887">
    <property type="term" value="F:ATP hydrolysis activity"/>
    <property type="evidence" value="ECO:0007669"/>
    <property type="project" value="InterPro"/>
</dbReference>
<feature type="domain" description="ABC transporter" evidence="6">
    <location>
        <begin position="4"/>
        <end position="45"/>
    </location>
</feature>
<keyword evidence="3" id="KW-1003">Cell membrane</keyword>
<evidence type="ECO:0000256" key="1">
    <source>
        <dbReference type="ARBA" id="ARBA00004202"/>
    </source>
</evidence>
<dbReference type="Gene3D" id="3.40.50.300">
    <property type="entry name" value="P-loop containing nucleotide triphosphate hydrolases"/>
    <property type="match status" value="1"/>
</dbReference>
<dbReference type="GO" id="GO:0005524">
    <property type="term" value="F:ATP binding"/>
    <property type="evidence" value="ECO:0007669"/>
    <property type="project" value="InterPro"/>
</dbReference>
<keyword evidence="2" id="KW-0813">Transport</keyword>
<evidence type="ECO:0000256" key="2">
    <source>
        <dbReference type="ARBA" id="ARBA00022448"/>
    </source>
</evidence>
<dbReference type="PANTHER" id="PTHR42771">
    <property type="entry name" value="IRON(3+)-HYDROXAMATE IMPORT ATP-BINDING PROTEIN FHUC"/>
    <property type="match status" value="1"/>
</dbReference>
<dbReference type="EMBL" id="LAZR01069121">
    <property type="protein sequence ID" value="KKK48326.1"/>
    <property type="molecule type" value="Genomic_DNA"/>
</dbReference>
<keyword evidence="4" id="KW-0406">Ion transport</keyword>
<protein>
    <recommendedName>
        <fullName evidence="6">ABC transporter domain-containing protein</fullName>
    </recommendedName>
</protein>
<dbReference type="InterPro" id="IPR027417">
    <property type="entry name" value="P-loop_NTPase"/>
</dbReference>
<name>A0A0F8YJN9_9ZZZZ</name>
<dbReference type="GO" id="GO:0006811">
    <property type="term" value="P:monoatomic ion transport"/>
    <property type="evidence" value="ECO:0007669"/>
    <property type="project" value="UniProtKB-KW"/>
</dbReference>
<proteinExistence type="predicted"/>
<dbReference type="GO" id="GO:0005886">
    <property type="term" value="C:plasma membrane"/>
    <property type="evidence" value="ECO:0007669"/>
    <property type="project" value="UniProtKB-SubCell"/>
</dbReference>
<evidence type="ECO:0000313" key="7">
    <source>
        <dbReference type="EMBL" id="KKK48326.1"/>
    </source>
</evidence>
<reference evidence="7" key="1">
    <citation type="journal article" date="2015" name="Nature">
        <title>Complex archaea that bridge the gap between prokaryotes and eukaryotes.</title>
        <authorList>
            <person name="Spang A."/>
            <person name="Saw J.H."/>
            <person name="Jorgensen S.L."/>
            <person name="Zaremba-Niedzwiedzka K."/>
            <person name="Martijn J."/>
            <person name="Lind A.E."/>
            <person name="van Eijk R."/>
            <person name="Schleper C."/>
            <person name="Guy L."/>
            <person name="Ettema T.J."/>
        </authorList>
    </citation>
    <scope>NUCLEOTIDE SEQUENCE</scope>
</reference>
<organism evidence="7">
    <name type="scientific">marine sediment metagenome</name>
    <dbReference type="NCBI Taxonomy" id="412755"/>
    <lineage>
        <taxon>unclassified sequences</taxon>
        <taxon>metagenomes</taxon>
        <taxon>ecological metagenomes</taxon>
    </lineage>
</organism>
<sequence length="132" mass="15082">MDLMDVGHLAKRHLMELSGGEVKRVFIAQAVAQESRILFLDEPTANLDINYQVEIFRILKKFNDEMKKTIVLITHDINHAARFAKRIVLLNKGEIVKKGAPEEVINSKDLKSVFGTDVCIKYDSEKKPYILI</sequence>
<dbReference type="AlphaFoldDB" id="A0A0F8YJN9"/>
<evidence type="ECO:0000256" key="4">
    <source>
        <dbReference type="ARBA" id="ARBA00023065"/>
    </source>
</evidence>
<dbReference type="InterPro" id="IPR051535">
    <property type="entry name" value="Siderophore_ABC-ATPase"/>
</dbReference>
<evidence type="ECO:0000259" key="6">
    <source>
        <dbReference type="Pfam" id="PF00005"/>
    </source>
</evidence>
<keyword evidence="5" id="KW-0472">Membrane</keyword>
<evidence type="ECO:0000256" key="3">
    <source>
        <dbReference type="ARBA" id="ARBA00022475"/>
    </source>
</evidence>
<accession>A0A0F8YJN9</accession>
<dbReference type="PANTHER" id="PTHR42771:SF2">
    <property type="entry name" value="IRON(3+)-HYDROXAMATE IMPORT ATP-BINDING PROTEIN FHUC"/>
    <property type="match status" value="1"/>
</dbReference>
<dbReference type="SUPFAM" id="SSF52540">
    <property type="entry name" value="P-loop containing nucleoside triphosphate hydrolases"/>
    <property type="match status" value="1"/>
</dbReference>